<reference evidence="1 2" key="1">
    <citation type="submission" date="2015-01" db="EMBL/GenBank/DDBJ databases">
        <title>Genome sequencing of Jeotgalibacillus soli.</title>
        <authorList>
            <person name="Goh K.M."/>
            <person name="Chan K.-G."/>
            <person name="Yaakop A.S."/>
            <person name="Ee R."/>
            <person name="Gan H.M."/>
            <person name="Chan C.S."/>
        </authorList>
    </citation>
    <scope>NUCLEOTIDE SEQUENCE [LARGE SCALE GENOMIC DNA]</scope>
    <source>
        <strain evidence="1 2">P9</strain>
    </source>
</reference>
<dbReference type="Proteomes" id="UP000031938">
    <property type="component" value="Unassembled WGS sequence"/>
</dbReference>
<organism evidence="1 2">
    <name type="scientific">Jeotgalibacillus soli</name>
    <dbReference type="NCBI Taxonomy" id="889306"/>
    <lineage>
        <taxon>Bacteria</taxon>
        <taxon>Bacillati</taxon>
        <taxon>Bacillota</taxon>
        <taxon>Bacilli</taxon>
        <taxon>Bacillales</taxon>
        <taxon>Caryophanaceae</taxon>
        <taxon>Jeotgalibacillus</taxon>
    </lineage>
</organism>
<keyword evidence="2" id="KW-1185">Reference proteome</keyword>
<protein>
    <submittedName>
        <fullName evidence="1">Uncharacterized protein</fullName>
    </submittedName>
</protein>
<gene>
    <name evidence="1" type="ORF">KP78_36690</name>
</gene>
<comment type="caution">
    <text evidence="1">The sequence shown here is derived from an EMBL/GenBank/DDBJ whole genome shotgun (WGS) entry which is preliminary data.</text>
</comment>
<dbReference type="EMBL" id="JXRP01000020">
    <property type="protein sequence ID" value="KIL43845.1"/>
    <property type="molecule type" value="Genomic_DNA"/>
</dbReference>
<dbReference type="AlphaFoldDB" id="A0A0C2R0J0"/>
<name>A0A0C2R0J0_9BACL</name>
<accession>A0A0C2R0J0</accession>
<evidence type="ECO:0000313" key="2">
    <source>
        <dbReference type="Proteomes" id="UP000031938"/>
    </source>
</evidence>
<evidence type="ECO:0000313" key="1">
    <source>
        <dbReference type="EMBL" id="KIL43845.1"/>
    </source>
</evidence>
<sequence length="39" mass="4615">MIEQYSVIVSFFSNFEKVKAEKNHYTNRGIARNTLLKTH</sequence>
<dbReference type="PATRIC" id="fig|889306.3.peg.3684"/>
<proteinExistence type="predicted"/>